<feature type="transmembrane region" description="Helical" evidence="7">
    <location>
        <begin position="134"/>
        <end position="156"/>
    </location>
</feature>
<dbReference type="AlphaFoldDB" id="A0A9P8RLE8"/>
<evidence type="ECO:0000256" key="2">
    <source>
        <dbReference type="ARBA" id="ARBA00022692"/>
    </source>
</evidence>
<dbReference type="InterPro" id="IPR052337">
    <property type="entry name" value="SAT4-like"/>
</dbReference>
<dbReference type="GO" id="GO:0016020">
    <property type="term" value="C:membrane"/>
    <property type="evidence" value="ECO:0007669"/>
    <property type="project" value="UniProtKB-SubCell"/>
</dbReference>
<evidence type="ECO:0000256" key="7">
    <source>
        <dbReference type="SAM" id="Phobius"/>
    </source>
</evidence>
<evidence type="ECO:0000256" key="6">
    <source>
        <dbReference type="SAM" id="MobiDB-lite"/>
    </source>
</evidence>
<keyword evidence="10" id="KW-1185">Reference proteome</keyword>
<name>A0A9P8RLE8_9PEZI</name>
<evidence type="ECO:0000256" key="4">
    <source>
        <dbReference type="ARBA" id="ARBA00023136"/>
    </source>
</evidence>
<feature type="transmembrane region" description="Helical" evidence="7">
    <location>
        <begin position="104"/>
        <end position="122"/>
    </location>
</feature>
<feature type="transmembrane region" description="Helical" evidence="7">
    <location>
        <begin position="215"/>
        <end position="235"/>
    </location>
</feature>
<feature type="transmembrane region" description="Helical" evidence="7">
    <location>
        <begin position="55"/>
        <end position="75"/>
    </location>
</feature>
<dbReference type="GeneID" id="70137264"/>
<dbReference type="Pfam" id="PF20684">
    <property type="entry name" value="Fung_rhodopsin"/>
    <property type="match status" value="1"/>
</dbReference>
<dbReference type="PANTHER" id="PTHR33048">
    <property type="entry name" value="PTH11-LIKE INTEGRAL MEMBRANE PROTEIN (AFU_ORTHOLOGUE AFUA_5G11245)"/>
    <property type="match status" value="1"/>
</dbReference>
<sequence length="390" mass="43082">MSPTLIPQALVPRWQDVSTIPTTPLQQSMLACSIFWVVFAFVVYSLRMYSRQNDWVMTAAMIFELVDIVSEYLYFRYGYVGFPASDVPAHDPAPALLWEYIMEIFYNPILALVKTSVLGFLLRISSHNKNIRLAIYVVNFVNLAQMVALVIVVIFQTSPIEAAWNPNVEALYSVDFVQFAVASGAITIATDVLVLAIPICVFIGLNMRTAQKIGLIVLFLAGGVVTTVSCIRLAIMQKSFTDPAFNFNNSWGPTCAGIETNLAIVTACVPALRPLLVKWLPQYFKGKTTQDGPSCGASERLGRNAGTNRHKNPGGSGFVLKELNQAHAQIRGYSPDGSEEEIMTYNGIIRTTNLYIVYDSPRMRDGLNMDFDGSARHDTRVNANVLSTAV</sequence>
<evidence type="ECO:0000256" key="5">
    <source>
        <dbReference type="ARBA" id="ARBA00038359"/>
    </source>
</evidence>
<dbReference type="Proteomes" id="UP000758603">
    <property type="component" value="Unassembled WGS sequence"/>
</dbReference>
<dbReference type="PANTHER" id="PTHR33048:SF108">
    <property type="entry name" value="INTEGRAL MEMBRANE PROTEIN"/>
    <property type="match status" value="1"/>
</dbReference>
<dbReference type="OrthoDB" id="5283415at2759"/>
<keyword evidence="2 7" id="KW-0812">Transmembrane</keyword>
<evidence type="ECO:0000256" key="1">
    <source>
        <dbReference type="ARBA" id="ARBA00004141"/>
    </source>
</evidence>
<evidence type="ECO:0000256" key="3">
    <source>
        <dbReference type="ARBA" id="ARBA00022989"/>
    </source>
</evidence>
<feature type="domain" description="Rhodopsin" evidence="8">
    <location>
        <begin position="51"/>
        <end position="277"/>
    </location>
</feature>
<evidence type="ECO:0000259" key="8">
    <source>
        <dbReference type="Pfam" id="PF20684"/>
    </source>
</evidence>
<feature type="transmembrane region" description="Helical" evidence="7">
    <location>
        <begin position="176"/>
        <end position="203"/>
    </location>
</feature>
<keyword evidence="4 7" id="KW-0472">Membrane</keyword>
<comment type="caution">
    <text evidence="9">The sequence shown here is derived from an EMBL/GenBank/DDBJ whole genome shotgun (WGS) entry which is preliminary data.</text>
</comment>
<feature type="region of interest" description="Disordered" evidence="6">
    <location>
        <begin position="289"/>
        <end position="315"/>
    </location>
</feature>
<comment type="subcellular location">
    <subcellularLocation>
        <location evidence="1">Membrane</location>
        <topology evidence="1">Multi-pass membrane protein</topology>
    </subcellularLocation>
</comment>
<organism evidence="9 10">
    <name type="scientific">Truncatella angustata</name>
    <dbReference type="NCBI Taxonomy" id="152316"/>
    <lineage>
        <taxon>Eukaryota</taxon>
        <taxon>Fungi</taxon>
        <taxon>Dikarya</taxon>
        <taxon>Ascomycota</taxon>
        <taxon>Pezizomycotina</taxon>
        <taxon>Sordariomycetes</taxon>
        <taxon>Xylariomycetidae</taxon>
        <taxon>Amphisphaeriales</taxon>
        <taxon>Sporocadaceae</taxon>
        <taxon>Truncatella</taxon>
    </lineage>
</organism>
<feature type="transmembrane region" description="Helical" evidence="7">
    <location>
        <begin position="28"/>
        <end position="46"/>
    </location>
</feature>
<protein>
    <recommendedName>
        <fullName evidence="8">Rhodopsin domain-containing protein</fullName>
    </recommendedName>
</protein>
<proteinExistence type="inferred from homology"/>
<dbReference type="InterPro" id="IPR049326">
    <property type="entry name" value="Rhodopsin_dom_fungi"/>
</dbReference>
<gene>
    <name evidence="9" type="ORF">BKA67DRAFT_664397</name>
</gene>
<comment type="similarity">
    <text evidence="5">Belongs to the SAT4 family.</text>
</comment>
<keyword evidence="3 7" id="KW-1133">Transmembrane helix</keyword>
<accession>A0A9P8RLE8</accession>
<evidence type="ECO:0000313" key="9">
    <source>
        <dbReference type="EMBL" id="KAH6645296.1"/>
    </source>
</evidence>
<dbReference type="EMBL" id="JAGPXC010000011">
    <property type="protein sequence ID" value="KAH6645296.1"/>
    <property type="molecule type" value="Genomic_DNA"/>
</dbReference>
<dbReference type="RefSeq" id="XP_045951810.1">
    <property type="nucleotide sequence ID" value="XM_046108373.1"/>
</dbReference>
<evidence type="ECO:0000313" key="10">
    <source>
        <dbReference type="Proteomes" id="UP000758603"/>
    </source>
</evidence>
<reference evidence="9" key="1">
    <citation type="journal article" date="2021" name="Nat. Commun.">
        <title>Genetic determinants of endophytism in the Arabidopsis root mycobiome.</title>
        <authorList>
            <person name="Mesny F."/>
            <person name="Miyauchi S."/>
            <person name="Thiergart T."/>
            <person name="Pickel B."/>
            <person name="Atanasova L."/>
            <person name="Karlsson M."/>
            <person name="Huettel B."/>
            <person name="Barry K.W."/>
            <person name="Haridas S."/>
            <person name="Chen C."/>
            <person name="Bauer D."/>
            <person name="Andreopoulos W."/>
            <person name="Pangilinan J."/>
            <person name="LaButti K."/>
            <person name="Riley R."/>
            <person name="Lipzen A."/>
            <person name="Clum A."/>
            <person name="Drula E."/>
            <person name="Henrissat B."/>
            <person name="Kohler A."/>
            <person name="Grigoriev I.V."/>
            <person name="Martin F.M."/>
            <person name="Hacquard S."/>
        </authorList>
    </citation>
    <scope>NUCLEOTIDE SEQUENCE</scope>
    <source>
        <strain evidence="9">MPI-SDFR-AT-0073</strain>
    </source>
</reference>